<dbReference type="Proteomes" id="UP000316988">
    <property type="component" value="Unassembled WGS sequence"/>
</dbReference>
<dbReference type="PANTHER" id="PTHR44656">
    <property type="entry name" value="DEHYDROGENASE/REDUCTASE SDR FAMILY MEMBER 12"/>
    <property type="match status" value="1"/>
</dbReference>
<comment type="caution">
    <text evidence="1">The sequence shown here is derived from an EMBL/GenBank/DDBJ whole genome shotgun (WGS) entry which is preliminary data.</text>
</comment>
<sequence>MPVPSPLVRAAETLLDKSLVLGYSSIGWYARQPWLPPSPAPGSLAGRTVIVTGASSGLGRATAAGVAQLGARVRLIGRTASRLEEAARAIHRSLPNADLVIDECDMSDLDAVRSWCLTVEESIHAVVHSAGVMPPERSESAQGHELALATHVLGPVLMDDLLQPRLHEDGDARIVWMSSGGMYSAPLTEELVADPEYRRGEYNGTRAYARTKRLQVVAAQREAELMGADGIVVHAMHPGWADTPGITDSLPGFAAVVKPILRTAEQGADTAVWLVAAPEAAWATGDFWQDRRPRPTDFLPWHHTSWDLTDRVWRYCRSAAGLDS</sequence>
<dbReference type="SUPFAM" id="SSF51735">
    <property type="entry name" value="NAD(P)-binding Rossmann-fold domains"/>
    <property type="match status" value="1"/>
</dbReference>
<dbReference type="OrthoDB" id="3772961at2"/>
<dbReference type="Pfam" id="PF00106">
    <property type="entry name" value="adh_short"/>
    <property type="match status" value="1"/>
</dbReference>
<dbReference type="PANTHER" id="PTHR44656:SF7">
    <property type="entry name" value="DEHYDROGENASE_REDUCTASE SDR FAMILY MEMBER 12"/>
    <property type="match status" value="1"/>
</dbReference>
<proteinExistence type="predicted"/>
<accession>A0A554SP83</accession>
<dbReference type="RefSeq" id="WP_143911112.1">
    <property type="nucleotide sequence ID" value="NZ_VLNT01000001.1"/>
</dbReference>
<protein>
    <submittedName>
        <fullName evidence="1">SDR family NAD(P)-dependent oxidoreductase</fullName>
    </submittedName>
</protein>
<dbReference type="PRINTS" id="PR00081">
    <property type="entry name" value="GDHRDH"/>
</dbReference>
<gene>
    <name evidence="1" type="ORF">FNM00_00780</name>
</gene>
<dbReference type="EMBL" id="VLNT01000001">
    <property type="protein sequence ID" value="TSD68164.1"/>
    <property type="molecule type" value="Genomic_DNA"/>
</dbReference>
<keyword evidence="2" id="KW-1185">Reference proteome</keyword>
<dbReference type="InterPro" id="IPR036291">
    <property type="entry name" value="NAD(P)-bd_dom_sf"/>
</dbReference>
<organism evidence="1 2">
    <name type="scientific">Aeromicrobium piscarium</name>
    <dbReference type="NCBI Taxonomy" id="2590901"/>
    <lineage>
        <taxon>Bacteria</taxon>
        <taxon>Bacillati</taxon>
        <taxon>Actinomycetota</taxon>
        <taxon>Actinomycetes</taxon>
        <taxon>Propionibacteriales</taxon>
        <taxon>Nocardioidaceae</taxon>
        <taxon>Aeromicrobium</taxon>
    </lineage>
</organism>
<evidence type="ECO:0000313" key="1">
    <source>
        <dbReference type="EMBL" id="TSD68164.1"/>
    </source>
</evidence>
<reference evidence="1 2" key="1">
    <citation type="submission" date="2019-07" db="EMBL/GenBank/DDBJ databases">
        <authorList>
            <person name="Zhao L.H."/>
        </authorList>
    </citation>
    <scope>NUCLEOTIDE SEQUENCE [LARGE SCALE GENOMIC DNA]</scope>
    <source>
        <strain evidence="1 2">Co35</strain>
    </source>
</reference>
<name>A0A554SP83_9ACTN</name>
<dbReference type="AlphaFoldDB" id="A0A554SP83"/>
<evidence type="ECO:0000313" key="2">
    <source>
        <dbReference type="Proteomes" id="UP000316988"/>
    </source>
</evidence>
<dbReference type="InterPro" id="IPR052992">
    <property type="entry name" value="SDR_member_12"/>
</dbReference>
<dbReference type="Gene3D" id="3.40.50.720">
    <property type="entry name" value="NAD(P)-binding Rossmann-like Domain"/>
    <property type="match status" value="1"/>
</dbReference>
<dbReference type="InterPro" id="IPR002347">
    <property type="entry name" value="SDR_fam"/>
</dbReference>